<evidence type="ECO:0000256" key="4">
    <source>
        <dbReference type="ARBA" id="ARBA00022448"/>
    </source>
</evidence>
<evidence type="ECO:0000256" key="5">
    <source>
        <dbReference type="ARBA" id="ARBA00022452"/>
    </source>
</evidence>
<dbReference type="InterPro" id="IPR024973">
    <property type="entry name" value="ESPR"/>
</dbReference>
<reference evidence="17" key="1">
    <citation type="submission" date="2016-10" db="EMBL/GenBank/DDBJ databases">
        <authorList>
            <person name="Varghese N."/>
            <person name="Submissions S."/>
        </authorList>
    </citation>
    <scope>NUCLEOTIDE SEQUENCE [LARGE SCALE GENOMIC DNA]</scope>
    <source>
        <strain evidence="17">DSM 24204</strain>
    </source>
</reference>
<dbReference type="InterPro" id="IPR045584">
    <property type="entry name" value="Pilin-like"/>
</dbReference>
<keyword evidence="6" id="KW-0812">Transmembrane</keyword>
<dbReference type="InterPro" id="IPR011049">
    <property type="entry name" value="Serralysin-like_metalloprot_C"/>
</dbReference>
<name>A0A1H7VX74_9PAST</name>
<organism evidence="16 17">
    <name type="scientific">Phocoenobacter skyensis</name>
    <dbReference type="NCBI Taxonomy" id="97481"/>
    <lineage>
        <taxon>Bacteria</taxon>
        <taxon>Pseudomonadati</taxon>
        <taxon>Pseudomonadota</taxon>
        <taxon>Gammaproteobacteria</taxon>
        <taxon>Pasteurellales</taxon>
        <taxon>Pasteurellaceae</taxon>
        <taxon>Phocoenobacter</taxon>
    </lineage>
</organism>
<dbReference type="RefSeq" id="WP_090921037.1">
    <property type="nucleotide sequence ID" value="NZ_FOBN01000006.1"/>
</dbReference>
<sequence>MNKVFKVIWCNATQAMVAVSEFAKSQGKSSSCQSSKPASLGVKLSKLTVSLMLIFSGSAIAIDGAVEHGNNAIAGKNGVAVGKNAKSNITENGNTAQRNDAYINAVEDAVQKGIEASQQPNATVESIKSAVVARLNQSGINNIYFSNYIPSVITGDSIENALNALRDKATEALYVGTIAIGKDAAANKATDTIALGRKAKAGMKVQHVNAISIGANSRSTERNAIALGARAAAKGDSAITIGKDSMSSGTGAISVGANGFSEGTGTMSVGKNTMAYKDGSMALGAFAHAGNKDDTGSKYAIAIGQNSLASKGQSIAIGGGRDSNQGAVATGSQSIAIGGNTIAEGDSSIAIGGDDTNTAVAQDIDYTVTVASEGGVDVVKTQHKTIGDIYTELTGDDLQRMSHPDAGFTPNTNNKFGRYRNTVAGHAAVAIGDKAYAKGALGVAYGTGATVEDDAVAGTALGAGAKSTKINGVALGAGSQTDLDAKLYKKAEVQVLDIYGNAIPGKTAIFNGFSGGADNLQTGDQVSVGAKGFERQIKNVAAGWVNRESTDAINGSQLASVAGALKGEIDKAGKNTPFEYVDENNKPVDKLDDGNYYEENTVVLNPVNNKAYEAGTVLGSNGKGYKPDTVLYKDNPYPAGSIISGGKVYPKGTRFKSDGTAIDAAGNVAQEIASDPSLEITEADRIAAVTPKQRVANNVVIHAKSDASKAPKRVTNVAAGVEDTDAVNVSQIQNYFHTNTSSSAVSGNTTNLDLVNGIGGAKGGYSVAAGVNAQATGNYGSMALGYNSAASTSGAIALGMNSISAGESSVSIGYNATSSGQGSVSLGRKTKTTGSSVALGNLAEATGSSVAIGDESMASEASFAMGNKAKTTGAANVAIGNHALTEGTQSMAIGQGAQAKVEESLALGSFTHALGKQSVAIGNDAFATGEMSTVIGTRYIGNRTMANGHLGHGTSTSTDGKFAIAIGSGTGTGTSGDTVKKDQIAESDADYGIALGTSSRTEVGAEASVAIGRLSQTRVAGGVALGSESIANRKSIDSTKVTASETIDITTTDLIQETDNVYALDVADGDDKTKIKNTVKGELGAVSVGTVTRKFKTRKPGFRYTGDSEETGVKTGNDIAAAEFEIEVATRQIINVAAGSADTDAVNVAQLKAVANVAKKKSVETVSAGDGVGITTSSNVGGVDYKVAVNVDDKTIEIVTIDENGNKVIKQADGTYQNESGNTVTPTAVTSVVVAKTADITTTDGLAIPVDENALATAKDIAEAINASSFNVQANDHAKEEISAGETVKFVDGDNIKVTQDGANFTIATKKDLVVDSIAQSDTGAKLTLGEDAITLSKGNDPVKLTGVKAGESGTDAVNFTQLKAVKDIAEDKSVETVEASAAAQTSGLTVTETTNTATDKNWKVDLNKDTLATQLVVDGSASKATLEEGLDLTYKANGTTKTTSLKTGLEFANGEGTVASIDADGKVKYGLSDAVQADIAAGKKHTDLTVNGGTSVTDTYNTTGNILAKKTTVDGQTIFDVKLADKVVLGTAGDQVVVDGTAGKVKAGQVTVDGKAGDVTGLTNVDLSGADFGTAGRAATEEQLKLVDTEAKKKSVETVSAGAGIAIAETDGANGKDYAVSVDFGEVAAGNAKAVTGDKVHTAVEAAKESVEADGADAGLTVTKEAVAGKGTKFKVKLDDATKAQLKKEETVSTTDTNLTVDGSATNASGAKDFKLGLAKDLVIDSIGKSATGAKLTLGEDAITLSKGTKPVKLTGIKAGESGTDAVNVDQLEAVRTVASQKTKLVAGVGTTLDGLGTDADPYKVNVDFGTVTAGNTKAVTGGAVYNALADKADKNLSNIDNAGKQVITGLVDAEGKDGISVNTAVDPNTGVKKFTIGLDAATNFAISKVETVSSTNANLLVDDKTQNASGGKEFKVTLNKDLTDLDSVVLGDKVADDVVSLSKDKGINAGKKQITNVASGLGGKNLKDIKNTDAEWNNAATVGDLTKVEGNVTHINKIIGGQNADGKPVDGNGDQLTDSDGNAITTAEALKTYDVRGQTATNDNTVISAIKNMNEGGIKYFHTNDKSGQTVGGDVSDTDDSSASGKYATAIGYNASAAAENTIAFGKGAKATAENSIAIGTGNIVNAKKSGAIGDPSIIEAKDSKGMAVEGVYSIGNDNAINSSDTFVLGNNVNSKKVAGKTVAQGDTVENSVYLGSKTTATKSETNAAGKKVRDVGNKNLKSDGTKGKTTSAGDKGTVKSATVGGITYGGFAGATAKGVVSVGAADSERRIQNVAAGEISRTSTDAINGSQLHATNRALANLSDKLMDIDTGSKAGIAGSAAIAMLGQARNAGDRAISAGFATHRGESALAVGVSSWSDNGKWLLKGSASYDSQRNTTFGGSATYNW</sequence>
<dbReference type="Pfam" id="PF05658">
    <property type="entry name" value="YadA_head"/>
    <property type="match status" value="10"/>
</dbReference>
<keyword evidence="10" id="KW-0998">Cell outer membrane</keyword>
<dbReference type="Pfam" id="PF13018">
    <property type="entry name" value="ESPR"/>
    <property type="match status" value="1"/>
</dbReference>
<feature type="domain" description="Trimeric autotransporter adhesin YadA-like stalk" evidence="14">
    <location>
        <begin position="1754"/>
        <end position="1792"/>
    </location>
</feature>
<gene>
    <name evidence="16" type="ORF">SAMN05444853_1065</name>
</gene>
<evidence type="ECO:0000259" key="14">
    <source>
        <dbReference type="Pfam" id="PF05662"/>
    </source>
</evidence>
<feature type="domain" description="Trimeric autotransporter adhesin YadA-like stalk" evidence="14">
    <location>
        <begin position="1132"/>
        <end position="1165"/>
    </location>
</feature>
<dbReference type="Gene3D" id="6.20.50.100">
    <property type="match status" value="1"/>
</dbReference>
<feature type="domain" description="Trimeric autotransporter adhesin YadA-like head" evidence="13">
    <location>
        <begin position="780"/>
        <end position="802"/>
    </location>
</feature>
<keyword evidence="7" id="KW-0732">Signal</keyword>
<dbReference type="SUPFAM" id="SSF101967">
    <property type="entry name" value="Adhesin YadA, collagen-binding domain"/>
    <property type="match status" value="7"/>
</dbReference>
<dbReference type="InterPro" id="IPR005594">
    <property type="entry name" value="YadA_C"/>
</dbReference>
<dbReference type="Proteomes" id="UP000198883">
    <property type="component" value="Unassembled WGS sequence"/>
</dbReference>
<dbReference type="Pfam" id="PF05662">
    <property type="entry name" value="YadA_stalk"/>
    <property type="match status" value="6"/>
</dbReference>
<dbReference type="Gene3D" id="1.20.5.170">
    <property type="match status" value="1"/>
</dbReference>
<dbReference type="Gene3D" id="2.150.10.10">
    <property type="entry name" value="Serralysin-like metalloprotease, C-terminal"/>
    <property type="match status" value="8"/>
</dbReference>
<keyword evidence="5" id="KW-1134">Transmembrane beta strand</keyword>
<feature type="domain" description="Trimeric autotransporter adhesin YadA-like head" evidence="13">
    <location>
        <begin position="208"/>
        <end position="231"/>
    </location>
</feature>
<feature type="domain" description="Trimeric autotransporter adhesin YadA-like head" evidence="13">
    <location>
        <begin position="806"/>
        <end position="828"/>
    </location>
</feature>
<comment type="similarity">
    <text evidence="3">Belongs to the autotransporter-2 (AT-2) (TC 1.B.40) family.</text>
</comment>
<feature type="domain" description="Trimeric autotransporter adhesin YadA-like stalk" evidence="14">
    <location>
        <begin position="1344"/>
        <end position="1371"/>
    </location>
</feature>
<feature type="domain" description="Trimeric autotransporter adhesin YadA-like C-terminal membrane anchor" evidence="12">
    <location>
        <begin position="2331"/>
        <end position="2390"/>
    </location>
</feature>
<feature type="domain" description="Trimeric autotransporter adhesin YadA-like stalk" evidence="14">
    <location>
        <begin position="2273"/>
        <end position="2306"/>
    </location>
</feature>
<dbReference type="GO" id="GO:0009986">
    <property type="term" value="C:cell surface"/>
    <property type="evidence" value="ECO:0007669"/>
    <property type="project" value="UniProtKB-SubCell"/>
</dbReference>
<comment type="subcellular location">
    <subcellularLocation>
        <location evidence="2">Cell outer membrane</location>
    </subcellularLocation>
    <subcellularLocation>
        <location evidence="1">Cell surface</location>
    </subcellularLocation>
</comment>
<dbReference type="CDD" id="cd12820">
    <property type="entry name" value="LbR_YadA-like"/>
    <property type="match status" value="3"/>
</dbReference>
<dbReference type="InterPro" id="IPR008640">
    <property type="entry name" value="Adhesin_Head_dom"/>
</dbReference>
<keyword evidence="4" id="KW-0813">Transport</keyword>
<evidence type="ECO:0000256" key="11">
    <source>
        <dbReference type="SAM" id="MobiDB-lite"/>
    </source>
</evidence>
<evidence type="ECO:0000313" key="16">
    <source>
        <dbReference type="EMBL" id="SEM13395.1"/>
    </source>
</evidence>
<dbReference type="InterPro" id="IPR008635">
    <property type="entry name" value="Coiled_stalk_dom"/>
</dbReference>
<dbReference type="Gene3D" id="3.30.1300.30">
    <property type="entry name" value="GSPII I/J protein-like"/>
    <property type="match status" value="1"/>
</dbReference>
<evidence type="ECO:0000259" key="13">
    <source>
        <dbReference type="Pfam" id="PF05658"/>
    </source>
</evidence>
<feature type="domain" description="ESPR" evidence="15">
    <location>
        <begin position="1"/>
        <end position="47"/>
    </location>
</feature>
<proteinExistence type="inferred from homology"/>
<feature type="domain" description="Trimeric autotransporter adhesin YadA-like head" evidence="13">
    <location>
        <begin position="887"/>
        <end position="910"/>
    </location>
</feature>
<evidence type="ECO:0000256" key="6">
    <source>
        <dbReference type="ARBA" id="ARBA00022692"/>
    </source>
</evidence>
<evidence type="ECO:0000256" key="7">
    <source>
        <dbReference type="ARBA" id="ARBA00022729"/>
    </source>
</evidence>
<evidence type="ECO:0000256" key="2">
    <source>
        <dbReference type="ARBA" id="ARBA00004442"/>
    </source>
</evidence>
<feature type="domain" description="Trimeric autotransporter adhesin YadA-like head" evidence="13">
    <location>
        <begin position="913"/>
        <end position="937"/>
    </location>
</feature>
<feature type="domain" description="Trimeric autotransporter adhesin YadA-like head" evidence="13">
    <location>
        <begin position="329"/>
        <end position="353"/>
    </location>
</feature>
<feature type="compositionally biased region" description="Basic and acidic residues" evidence="11">
    <location>
        <begin position="2218"/>
        <end position="2229"/>
    </location>
</feature>
<feature type="domain" description="Trimeric autotransporter adhesin YadA-like stalk" evidence="14">
    <location>
        <begin position="536"/>
        <end position="575"/>
    </location>
</feature>
<feature type="domain" description="Trimeric autotransporter adhesin YadA-like stalk" evidence="14">
    <location>
        <begin position="713"/>
        <end position="734"/>
    </location>
</feature>
<protein>
    <submittedName>
        <fullName evidence="16">Autotransporter adhesin</fullName>
    </submittedName>
</protein>
<evidence type="ECO:0000313" key="17">
    <source>
        <dbReference type="Proteomes" id="UP000198883"/>
    </source>
</evidence>
<evidence type="ECO:0000256" key="9">
    <source>
        <dbReference type="ARBA" id="ARBA00023136"/>
    </source>
</evidence>
<evidence type="ECO:0000256" key="1">
    <source>
        <dbReference type="ARBA" id="ARBA00004241"/>
    </source>
</evidence>
<dbReference type="EMBL" id="FOBN01000006">
    <property type="protein sequence ID" value="SEM13395.1"/>
    <property type="molecule type" value="Genomic_DNA"/>
</dbReference>
<evidence type="ECO:0000259" key="12">
    <source>
        <dbReference type="Pfam" id="PF03895"/>
    </source>
</evidence>
<feature type="region of interest" description="Disordered" evidence="11">
    <location>
        <begin position="2218"/>
        <end position="2237"/>
    </location>
</feature>
<dbReference type="Pfam" id="PF03895">
    <property type="entry name" value="YadA_anchor"/>
    <property type="match status" value="1"/>
</dbReference>
<feature type="domain" description="Trimeric autotransporter adhesin YadA-like head" evidence="13">
    <location>
        <begin position="2085"/>
        <end position="2111"/>
    </location>
</feature>
<feature type="domain" description="Trimeric autotransporter adhesin YadA-like head" evidence="13">
    <location>
        <begin position="761"/>
        <end position="779"/>
    </location>
</feature>
<feature type="domain" description="Trimeric autotransporter adhesin YadA-like head" evidence="13">
    <location>
        <begin position="262"/>
        <end position="287"/>
    </location>
</feature>
<keyword evidence="9" id="KW-0472">Membrane</keyword>
<evidence type="ECO:0000256" key="8">
    <source>
        <dbReference type="ARBA" id="ARBA00022927"/>
    </source>
</evidence>
<dbReference type="STRING" id="97481.SAMN05444853_1065"/>
<keyword evidence="8" id="KW-0653">Protein transport</keyword>
<feature type="domain" description="Trimeric autotransporter adhesin YadA-like head" evidence="13">
    <location>
        <begin position="298"/>
        <end position="320"/>
    </location>
</feature>
<evidence type="ECO:0000256" key="10">
    <source>
        <dbReference type="ARBA" id="ARBA00023237"/>
    </source>
</evidence>
<evidence type="ECO:0000259" key="15">
    <source>
        <dbReference type="Pfam" id="PF13018"/>
    </source>
</evidence>
<dbReference type="SUPFAM" id="SSF54523">
    <property type="entry name" value="Pili subunits"/>
    <property type="match status" value="1"/>
</dbReference>
<dbReference type="OrthoDB" id="5672862at2"/>
<dbReference type="GO" id="GO:0015031">
    <property type="term" value="P:protein transport"/>
    <property type="evidence" value="ECO:0007669"/>
    <property type="project" value="UniProtKB-KW"/>
</dbReference>
<dbReference type="GO" id="GO:0009279">
    <property type="term" value="C:cell outer membrane"/>
    <property type="evidence" value="ECO:0007669"/>
    <property type="project" value="UniProtKB-SubCell"/>
</dbReference>
<accession>A0A1H7VX74</accession>
<evidence type="ECO:0000256" key="3">
    <source>
        <dbReference type="ARBA" id="ARBA00005848"/>
    </source>
</evidence>